<accession>A0A392Q9G3</accession>
<reference evidence="1 2" key="1">
    <citation type="journal article" date="2018" name="Front. Plant Sci.">
        <title>Red Clover (Trifolium pratense) and Zigzag Clover (T. medium) - A Picture of Genomic Similarities and Differences.</title>
        <authorList>
            <person name="Dluhosova J."/>
            <person name="Istvanek J."/>
            <person name="Nedelnik J."/>
            <person name="Repkova J."/>
        </authorList>
    </citation>
    <scope>NUCLEOTIDE SEQUENCE [LARGE SCALE GENOMIC DNA]</scope>
    <source>
        <strain evidence="2">cv. 10/8</strain>
        <tissue evidence="1">Leaf</tissue>
    </source>
</reference>
<comment type="caution">
    <text evidence="1">The sequence shown here is derived from an EMBL/GenBank/DDBJ whole genome shotgun (WGS) entry which is preliminary data.</text>
</comment>
<evidence type="ECO:0000313" key="1">
    <source>
        <dbReference type="EMBL" id="MCI20499.1"/>
    </source>
</evidence>
<dbReference type="Proteomes" id="UP000265520">
    <property type="component" value="Unassembled WGS sequence"/>
</dbReference>
<sequence length="59" mass="6256">NVDGGGSSFDTMGSLLFPDRAFFLYSVCPAGSLDAALIIKRICCASLSWSSFCRGNNCL</sequence>
<organism evidence="1 2">
    <name type="scientific">Trifolium medium</name>
    <dbReference type="NCBI Taxonomy" id="97028"/>
    <lineage>
        <taxon>Eukaryota</taxon>
        <taxon>Viridiplantae</taxon>
        <taxon>Streptophyta</taxon>
        <taxon>Embryophyta</taxon>
        <taxon>Tracheophyta</taxon>
        <taxon>Spermatophyta</taxon>
        <taxon>Magnoliopsida</taxon>
        <taxon>eudicotyledons</taxon>
        <taxon>Gunneridae</taxon>
        <taxon>Pentapetalae</taxon>
        <taxon>rosids</taxon>
        <taxon>fabids</taxon>
        <taxon>Fabales</taxon>
        <taxon>Fabaceae</taxon>
        <taxon>Papilionoideae</taxon>
        <taxon>50 kb inversion clade</taxon>
        <taxon>NPAAA clade</taxon>
        <taxon>Hologalegina</taxon>
        <taxon>IRL clade</taxon>
        <taxon>Trifolieae</taxon>
        <taxon>Trifolium</taxon>
    </lineage>
</organism>
<name>A0A392Q9G3_9FABA</name>
<keyword evidence="2" id="KW-1185">Reference proteome</keyword>
<protein>
    <submittedName>
        <fullName evidence="1">Uncharacterized protein</fullName>
    </submittedName>
</protein>
<feature type="non-terminal residue" evidence="1">
    <location>
        <position position="1"/>
    </location>
</feature>
<evidence type="ECO:0000313" key="2">
    <source>
        <dbReference type="Proteomes" id="UP000265520"/>
    </source>
</evidence>
<dbReference type="EMBL" id="LXQA010120152">
    <property type="protein sequence ID" value="MCI20499.1"/>
    <property type="molecule type" value="Genomic_DNA"/>
</dbReference>
<dbReference type="AlphaFoldDB" id="A0A392Q9G3"/>
<proteinExistence type="predicted"/>